<evidence type="ECO:0000256" key="1">
    <source>
        <dbReference type="ARBA" id="ARBA00003125"/>
    </source>
</evidence>
<comment type="subcellular location">
    <subcellularLocation>
        <location evidence="11">Cell membrane</location>
        <topology evidence="11">Peripheral membrane protein</topology>
    </subcellularLocation>
    <subcellularLocation>
        <location evidence="2">Membrane</location>
    </subcellularLocation>
</comment>
<keyword evidence="7 11" id="KW-0665">Pyrimidine biosynthesis</keyword>
<feature type="binding site" evidence="11">
    <location>
        <begin position="66"/>
        <end position="70"/>
    </location>
    <ligand>
        <name>FMN</name>
        <dbReference type="ChEBI" id="CHEBI:58210"/>
    </ligand>
</feature>
<sequence length="370" mass="41359">MYKTFIRPLFFRFDPEKIHHFTFSLVQFFHKIGFGSIFRSIYKVENPKLERELFGLKFPNPVGLAAGFDKDAKLYKELSNFGFGFIEIGTVTPKPQPGNEKPRLFRLKEDSAIINRMGFNNGGVEEAVERLKANGKAVSAPRNDPAKSTSEERSKRTVAERSRSPRVLIGGNIGKNKITPNEEAVNDYIICFEALFDYVDYFVVNVSSPNTPNLRALQEKKPLTDLLQTLQEKNNSKAKRKPILLKIAPDLTDEQLLDIIEIVETTQIDGVIATNTTISRDGLASENKKEMGGLSGKPLNKRATEVIRFLSEKSNKAFPIIGVGGIHSAEDALEKLDAGASLVQLYTGFIYEGPGLIKEINKAILKRHKT</sequence>
<feature type="region of interest" description="Disordered" evidence="12">
    <location>
        <begin position="133"/>
        <end position="162"/>
    </location>
</feature>
<evidence type="ECO:0000256" key="2">
    <source>
        <dbReference type="ARBA" id="ARBA00004370"/>
    </source>
</evidence>
<evidence type="ECO:0000256" key="3">
    <source>
        <dbReference type="ARBA" id="ARBA00005161"/>
    </source>
</evidence>
<keyword evidence="5 11" id="KW-0285">Flavoprotein</keyword>
<feature type="binding site" evidence="11">
    <location>
        <position position="274"/>
    </location>
    <ligand>
        <name>FMN</name>
        <dbReference type="ChEBI" id="CHEBI:58210"/>
    </ligand>
</feature>
<dbReference type="InterPro" id="IPR013785">
    <property type="entry name" value="Aldolase_TIM"/>
</dbReference>
<feature type="binding site" evidence="11">
    <location>
        <position position="210"/>
    </location>
    <ligand>
        <name>substrate</name>
    </ligand>
</feature>
<dbReference type="InterPro" id="IPR005720">
    <property type="entry name" value="Dihydroorotate_DH_cat"/>
</dbReference>
<keyword evidence="11" id="KW-1003">Cell membrane</keyword>
<evidence type="ECO:0000256" key="8">
    <source>
        <dbReference type="ARBA" id="ARBA00023002"/>
    </source>
</evidence>
<dbReference type="EMBL" id="JAIRBA010000019">
    <property type="protein sequence ID" value="MCG2419413.1"/>
    <property type="molecule type" value="Genomic_DNA"/>
</dbReference>
<keyword evidence="9 11" id="KW-0472">Membrane</keyword>
<dbReference type="NCBIfam" id="TIGR01036">
    <property type="entry name" value="pyrD_sub2"/>
    <property type="match status" value="1"/>
</dbReference>
<dbReference type="PROSITE" id="PS00912">
    <property type="entry name" value="DHODEHASE_2"/>
    <property type="match status" value="1"/>
</dbReference>
<feature type="active site" description="Nucleophile" evidence="11">
    <location>
        <position position="208"/>
    </location>
</feature>
<feature type="binding site" evidence="11">
    <location>
        <begin position="275"/>
        <end position="276"/>
    </location>
    <ligand>
        <name>substrate</name>
    </ligand>
</feature>
<comment type="cofactor">
    <cofactor evidence="11">
        <name>FMN</name>
        <dbReference type="ChEBI" id="CHEBI:58210"/>
    </cofactor>
    <text evidence="11">Binds 1 FMN per subunit.</text>
</comment>
<dbReference type="InterPro" id="IPR050074">
    <property type="entry name" value="DHO_dehydrogenase"/>
</dbReference>
<dbReference type="GO" id="GO:0044205">
    <property type="term" value="P:'de novo' UMP biosynthetic process"/>
    <property type="evidence" value="ECO:0007669"/>
    <property type="project" value="UniProtKB-UniRule"/>
</dbReference>
<feature type="binding site" evidence="11">
    <location>
        <position position="246"/>
    </location>
    <ligand>
        <name>FMN</name>
        <dbReference type="ChEBI" id="CHEBI:58210"/>
    </ligand>
</feature>
<dbReference type="InterPro" id="IPR001295">
    <property type="entry name" value="Dihydroorotate_DH_CS"/>
</dbReference>
<dbReference type="GO" id="GO:0006207">
    <property type="term" value="P:'de novo' pyrimidine nucleobase biosynthetic process"/>
    <property type="evidence" value="ECO:0007669"/>
    <property type="project" value="UniProtKB-UniRule"/>
</dbReference>
<feature type="binding site" evidence="11">
    <location>
        <position position="205"/>
    </location>
    <ligand>
        <name>substrate</name>
    </ligand>
</feature>
<dbReference type="NCBIfam" id="NF003645">
    <property type="entry name" value="PRK05286.1-2"/>
    <property type="match status" value="1"/>
</dbReference>
<evidence type="ECO:0000256" key="4">
    <source>
        <dbReference type="ARBA" id="ARBA00005359"/>
    </source>
</evidence>
<comment type="pathway">
    <text evidence="3 11">Pyrimidine metabolism; UMP biosynthesis via de novo pathway; orotate from (S)-dihydroorotate (quinone route): step 1/1.</text>
</comment>
<evidence type="ECO:0000256" key="6">
    <source>
        <dbReference type="ARBA" id="ARBA00022643"/>
    </source>
</evidence>
<comment type="catalytic activity">
    <reaction evidence="10 11">
        <text>(S)-dihydroorotate + a quinone = orotate + a quinol</text>
        <dbReference type="Rhea" id="RHEA:30187"/>
        <dbReference type="ChEBI" id="CHEBI:24646"/>
        <dbReference type="ChEBI" id="CHEBI:30839"/>
        <dbReference type="ChEBI" id="CHEBI:30864"/>
        <dbReference type="ChEBI" id="CHEBI:132124"/>
        <dbReference type="EC" id="1.3.5.2"/>
    </reaction>
</comment>
<evidence type="ECO:0000313" key="14">
    <source>
        <dbReference type="EMBL" id="MCG2419413.1"/>
    </source>
</evidence>
<feature type="binding site" evidence="11">
    <location>
        <position position="205"/>
    </location>
    <ligand>
        <name>FMN</name>
        <dbReference type="ChEBI" id="CHEBI:58210"/>
    </ligand>
</feature>
<dbReference type="RefSeq" id="WP_237603200.1">
    <property type="nucleotide sequence ID" value="NZ_JAIRBA010000019.1"/>
</dbReference>
<dbReference type="Proteomes" id="UP001139461">
    <property type="component" value="Unassembled WGS sequence"/>
</dbReference>
<evidence type="ECO:0000256" key="7">
    <source>
        <dbReference type="ARBA" id="ARBA00022975"/>
    </source>
</evidence>
<dbReference type="GO" id="GO:0106430">
    <property type="term" value="F:dihydroorotate dehydrogenase (quinone) activity"/>
    <property type="evidence" value="ECO:0007669"/>
    <property type="project" value="UniProtKB-EC"/>
</dbReference>
<dbReference type="PANTHER" id="PTHR48109:SF4">
    <property type="entry name" value="DIHYDROOROTATE DEHYDROGENASE (QUINONE), MITOCHONDRIAL"/>
    <property type="match status" value="1"/>
</dbReference>
<dbReference type="SUPFAM" id="SSF51395">
    <property type="entry name" value="FMN-linked oxidoreductases"/>
    <property type="match status" value="1"/>
</dbReference>
<protein>
    <recommendedName>
        <fullName evidence="11">Dihydroorotate dehydrogenase (quinone)</fullName>
        <ecNumber evidence="11">1.3.5.2</ecNumber>
    </recommendedName>
    <alternativeName>
        <fullName evidence="11">DHOdehase</fullName>
        <shortName evidence="11">DHOD</shortName>
        <shortName evidence="11">DHODase</shortName>
    </alternativeName>
    <alternativeName>
        <fullName evidence="11">Dihydroorotate oxidase</fullName>
    </alternativeName>
</protein>
<feature type="compositionally biased region" description="Basic and acidic residues" evidence="12">
    <location>
        <begin position="149"/>
        <end position="162"/>
    </location>
</feature>
<name>A0A9X1QYG4_9FLAO</name>
<dbReference type="GO" id="GO:0005737">
    <property type="term" value="C:cytoplasm"/>
    <property type="evidence" value="ECO:0007669"/>
    <property type="project" value="InterPro"/>
</dbReference>
<feature type="binding site" evidence="11">
    <location>
        <position position="325"/>
    </location>
    <ligand>
        <name>FMN</name>
        <dbReference type="ChEBI" id="CHEBI:58210"/>
    </ligand>
</feature>
<dbReference type="GO" id="GO:0005886">
    <property type="term" value="C:plasma membrane"/>
    <property type="evidence" value="ECO:0007669"/>
    <property type="project" value="UniProtKB-SubCell"/>
</dbReference>
<feature type="binding site" evidence="11">
    <location>
        <position position="296"/>
    </location>
    <ligand>
        <name>FMN</name>
        <dbReference type="ChEBI" id="CHEBI:58210"/>
    </ligand>
</feature>
<dbReference type="InterPro" id="IPR005719">
    <property type="entry name" value="Dihydroorotate_DH_2"/>
</dbReference>
<keyword evidence="15" id="KW-1185">Reference proteome</keyword>
<dbReference type="Pfam" id="PF01180">
    <property type="entry name" value="DHO_dh"/>
    <property type="match status" value="1"/>
</dbReference>
<evidence type="ECO:0000256" key="12">
    <source>
        <dbReference type="SAM" id="MobiDB-lite"/>
    </source>
</evidence>
<dbReference type="HAMAP" id="MF_00225">
    <property type="entry name" value="DHO_dh_type2"/>
    <property type="match status" value="1"/>
</dbReference>
<evidence type="ECO:0000256" key="10">
    <source>
        <dbReference type="ARBA" id="ARBA00048639"/>
    </source>
</evidence>
<organism evidence="14 15">
    <name type="scientific">Aequorivita vitellina</name>
    <dbReference type="NCBI Taxonomy" id="2874475"/>
    <lineage>
        <taxon>Bacteria</taxon>
        <taxon>Pseudomonadati</taxon>
        <taxon>Bacteroidota</taxon>
        <taxon>Flavobacteriia</taxon>
        <taxon>Flavobacteriales</taxon>
        <taxon>Flavobacteriaceae</taxon>
        <taxon>Aequorivita</taxon>
    </lineage>
</organism>
<dbReference type="CDD" id="cd04738">
    <property type="entry name" value="DHOD_2_like"/>
    <property type="match status" value="1"/>
</dbReference>
<dbReference type="AlphaFoldDB" id="A0A9X1QYG4"/>
<feature type="binding site" evidence="11">
    <location>
        <position position="172"/>
    </location>
    <ligand>
        <name>FMN</name>
        <dbReference type="ChEBI" id="CHEBI:58210"/>
    </ligand>
</feature>
<gene>
    <name evidence="11" type="primary">pyrD</name>
    <name evidence="14" type="ORF">K8089_10290</name>
</gene>
<dbReference type="EC" id="1.3.5.2" evidence="11"/>
<keyword evidence="6 11" id="KW-0288">FMN</keyword>
<keyword evidence="8 11" id="KW-0560">Oxidoreductase</keyword>
<feature type="binding site" evidence="11">
    <location>
        <begin position="346"/>
        <end position="347"/>
    </location>
    <ligand>
        <name>FMN</name>
        <dbReference type="ChEBI" id="CHEBI:58210"/>
    </ligand>
</feature>
<evidence type="ECO:0000313" key="15">
    <source>
        <dbReference type="Proteomes" id="UP001139461"/>
    </source>
</evidence>
<comment type="similarity">
    <text evidence="4 11">Belongs to the dihydroorotate dehydrogenase family. Type 2 subfamily.</text>
</comment>
<evidence type="ECO:0000259" key="13">
    <source>
        <dbReference type="Pfam" id="PF01180"/>
    </source>
</evidence>
<evidence type="ECO:0000256" key="5">
    <source>
        <dbReference type="ARBA" id="ARBA00022630"/>
    </source>
</evidence>
<comment type="subunit">
    <text evidence="11">Monomer.</text>
</comment>
<accession>A0A9X1QYG4</accession>
<feature type="binding site" evidence="11">
    <location>
        <position position="90"/>
    </location>
    <ligand>
        <name>FMN</name>
        <dbReference type="ChEBI" id="CHEBI:58210"/>
    </ligand>
</feature>
<feature type="domain" description="Dihydroorotate dehydrogenase catalytic" evidence="13">
    <location>
        <begin position="49"/>
        <end position="365"/>
    </location>
</feature>
<dbReference type="Gene3D" id="3.20.20.70">
    <property type="entry name" value="Aldolase class I"/>
    <property type="match status" value="1"/>
</dbReference>
<evidence type="ECO:0000256" key="9">
    <source>
        <dbReference type="ARBA" id="ARBA00023136"/>
    </source>
</evidence>
<dbReference type="NCBIfam" id="NF003652">
    <property type="entry name" value="PRK05286.2-5"/>
    <property type="match status" value="1"/>
</dbReference>
<dbReference type="PROSITE" id="PS00911">
    <property type="entry name" value="DHODEHASE_1"/>
    <property type="match status" value="1"/>
</dbReference>
<proteinExistence type="inferred from homology"/>
<comment type="function">
    <text evidence="1 11">Catalyzes the conversion of dihydroorotate to orotate with quinone as electron acceptor.</text>
</comment>
<feature type="binding site" evidence="11">
    <location>
        <begin position="115"/>
        <end position="119"/>
    </location>
    <ligand>
        <name>substrate</name>
    </ligand>
</feature>
<comment type="caution">
    <text evidence="14">The sequence shown here is derived from an EMBL/GenBank/DDBJ whole genome shotgun (WGS) entry which is preliminary data.</text>
</comment>
<reference evidence="14" key="1">
    <citation type="submission" date="2021-09" db="EMBL/GenBank/DDBJ databases">
        <title>Genome of Aequorivita sp. strain F47161.</title>
        <authorList>
            <person name="Wang Y."/>
        </authorList>
    </citation>
    <scope>NUCLEOTIDE SEQUENCE</scope>
    <source>
        <strain evidence="14">F47161</strain>
    </source>
</reference>
<dbReference type="PANTHER" id="PTHR48109">
    <property type="entry name" value="DIHYDROOROTATE DEHYDROGENASE (QUINONE), MITOCHONDRIAL-RELATED"/>
    <property type="match status" value="1"/>
</dbReference>
<evidence type="ECO:0000256" key="11">
    <source>
        <dbReference type="HAMAP-Rule" id="MF_00225"/>
    </source>
</evidence>
<feature type="binding site" evidence="11">
    <location>
        <position position="70"/>
    </location>
    <ligand>
        <name>substrate</name>
    </ligand>
</feature>